<dbReference type="GO" id="GO:0004540">
    <property type="term" value="F:RNA nuclease activity"/>
    <property type="evidence" value="ECO:0007669"/>
    <property type="project" value="InterPro"/>
</dbReference>
<evidence type="ECO:0000313" key="6">
    <source>
        <dbReference type="EMBL" id="KPQ33503.1"/>
    </source>
</evidence>
<keyword evidence="5" id="KW-0378">Hydrolase</keyword>
<keyword evidence="1" id="KW-0597">Phosphoprotein</keyword>
<dbReference type="GO" id="GO:0016787">
    <property type="term" value="F:hydrolase activity"/>
    <property type="evidence" value="ECO:0007669"/>
    <property type="project" value="UniProtKB-KW"/>
</dbReference>
<accession>A0A0P8BIH1</accession>
<dbReference type="Proteomes" id="UP000050465">
    <property type="component" value="Unassembled WGS sequence"/>
</dbReference>
<proteinExistence type="predicted"/>
<evidence type="ECO:0000256" key="4">
    <source>
        <dbReference type="ARBA" id="ARBA00022741"/>
    </source>
</evidence>
<dbReference type="InterPro" id="IPR051813">
    <property type="entry name" value="HepT_RNase_toxin"/>
</dbReference>
<dbReference type="STRING" id="1666911.HLUCCA11_18425"/>
<dbReference type="Pfam" id="PF01934">
    <property type="entry name" value="HepT-like"/>
    <property type="match status" value="1"/>
</dbReference>
<keyword evidence="3" id="KW-0540">Nuclease</keyword>
<evidence type="ECO:0000256" key="5">
    <source>
        <dbReference type="ARBA" id="ARBA00022801"/>
    </source>
</evidence>
<dbReference type="EMBL" id="LJZR01000031">
    <property type="protein sequence ID" value="KPQ33503.1"/>
    <property type="molecule type" value="Genomic_DNA"/>
</dbReference>
<evidence type="ECO:0000256" key="2">
    <source>
        <dbReference type="ARBA" id="ARBA00022649"/>
    </source>
</evidence>
<evidence type="ECO:0000313" key="7">
    <source>
        <dbReference type="Proteomes" id="UP000050465"/>
    </source>
</evidence>
<dbReference type="PANTHER" id="PTHR34139:SF1">
    <property type="entry name" value="RNASE MJ1380-RELATED"/>
    <property type="match status" value="1"/>
</dbReference>
<dbReference type="GO" id="GO:0000166">
    <property type="term" value="F:nucleotide binding"/>
    <property type="evidence" value="ECO:0007669"/>
    <property type="project" value="UniProtKB-KW"/>
</dbReference>
<evidence type="ECO:0008006" key="8">
    <source>
        <dbReference type="Google" id="ProtNLM"/>
    </source>
</evidence>
<dbReference type="InterPro" id="IPR008201">
    <property type="entry name" value="HepT-like"/>
</dbReference>
<keyword evidence="2" id="KW-1277">Toxin-antitoxin system</keyword>
<evidence type="ECO:0000256" key="3">
    <source>
        <dbReference type="ARBA" id="ARBA00022722"/>
    </source>
</evidence>
<sequence>MSDRSNNDLVLIGLRLRSVLAALERIPRRFVAISEPSDFVSSEAGLDKLDSICMVLIAAGEEFKQIDRKTEGALFAKYPQVSWRSAIGLRDVLAHAYFQADPEQIYAICKDNIPSLIETLQLIIYDLDKNAVL</sequence>
<dbReference type="GO" id="GO:0110001">
    <property type="term" value="C:toxin-antitoxin complex"/>
    <property type="evidence" value="ECO:0007669"/>
    <property type="project" value="InterPro"/>
</dbReference>
<reference evidence="6 7" key="1">
    <citation type="submission" date="2015-09" db="EMBL/GenBank/DDBJ databases">
        <title>Identification and resolution of microdiversity through metagenomic sequencing of parallel consortia.</title>
        <authorList>
            <person name="Nelson W.C."/>
            <person name="Romine M.F."/>
            <person name="Lindemann S.R."/>
        </authorList>
    </citation>
    <scope>NUCLEOTIDE SEQUENCE [LARGE SCALE GENOMIC DNA]</scope>
    <source>
        <strain evidence="6">Ana</strain>
    </source>
</reference>
<gene>
    <name evidence="6" type="ORF">HLUCCA11_18425</name>
</gene>
<comment type="caution">
    <text evidence="6">The sequence shown here is derived from an EMBL/GenBank/DDBJ whole genome shotgun (WGS) entry which is preliminary data.</text>
</comment>
<dbReference type="AlphaFoldDB" id="A0A0P8BIH1"/>
<protein>
    <recommendedName>
        <fullName evidence="8">DUF86 domain-containing protein</fullName>
    </recommendedName>
</protein>
<dbReference type="PANTHER" id="PTHR34139">
    <property type="entry name" value="UPF0331 PROTEIN MJ0127"/>
    <property type="match status" value="1"/>
</dbReference>
<keyword evidence="4" id="KW-0547">Nucleotide-binding</keyword>
<organism evidence="6 7">
    <name type="scientific">Phormidesmis priestleyi Ana</name>
    <dbReference type="NCBI Taxonomy" id="1666911"/>
    <lineage>
        <taxon>Bacteria</taxon>
        <taxon>Bacillati</taxon>
        <taxon>Cyanobacteriota</taxon>
        <taxon>Cyanophyceae</taxon>
        <taxon>Leptolyngbyales</taxon>
        <taxon>Leptolyngbyaceae</taxon>
        <taxon>Phormidesmis</taxon>
    </lineage>
</organism>
<name>A0A0P8BIH1_9CYAN</name>
<evidence type="ECO:0000256" key="1">
    <source>
        <dbReference type="ARBA" id="ARBA00022553"/>
    </source>
</evidence>